<dbReference type="PANTHER" id="PTHR21666">
    <property type="entry name" value="PEPTIDASE-RELATED"/>
    <property type="match status" value="1"/>
</dbReference>
<evidence type="ECO:0000256" key="2">
    <source>
        <dbReference type="SAM" id="Coils"/>
    </source>
</evidence>
<dbReference type="Gene3D" id="2.70.70.10">
    <property type="entry name" value="Glucose Permease (Domain IIA)"/>
    <property type="match status" value="1"/>
</dbReference>
<feature type="coiled-coil region" evidence="2">
    <location>
        <begin position="1"/>
        <end position="28"/>
    </location>
</feature>
<dbReference type="InterPro" id="IPR011055">
    <property type="entry name" value="Dup_hybrid_motif"/>
</dbReference>
<evidence type="ECO:0000259" key="3">
    <source>
        <dbReference type="Pfam" id="PF01551"/>
    </source>
</evidence>
<keyword evidence="1" id="KW-0732">Signal</keyword>
<organism evidence="4 5">
    <name type="scientific">Phytohabitans maris</name>
    <dbReference type="NCBI Taxonomy" id="3071409"/>
    <lineage>
        <taxon>Bacteria</taxon>
        <taxon>Bacillati</taxon>
        <taxon>Actinomycetota</taxon>
        <taxon>Actinomycetes</taxon>
        <taxon>Micromonosporales</taxon>
        <taxon>Micromonosporaceae</taxon>
    </lineage>
</organism>
<comment type="caution">
    <text evidence="4">The sequence shown here is derived from an EMBL/GenBank/DDBJ whole genome shotgun (WGS) entry which is preliminary data.</text>
</comment>
<accession>A0ABU0ZVC7</accession>
<protein>
    <submittedName>
        <fullName evidence="4">Peptidoglycan DD-metalloendopeptidase family protein</fullName>
    </submittedName>
</protein>
<reference evidence="4 5" key="1">
    <citation type="submission" date="2023-08" db="EMBL/GenBank/DDBJ databases">
        <title>Phytohabitans sansha sp. nov., isolated from marine sediment.</title>
        <authorList>
            <person name="Zhao Y."/>
            <person name="Yi K."/>
        </authorList>
    </citation>
    <scope>NUCLEOTIDE SEQUENCE [LARGE SCALE GENOMIC DNA]</scope>
    <source>
        <strain evidence="4 5">ZYX-F-186</strain>
    </source>
</reference>
<evidence type="ECO:0000313" key="4">
    <source>
        <dbReference type="EMBL" id="MDQ7910991.1"/>
    </source>
</evidence>
<gene>
    <name evidence="4" type="ORF">RB614_41540</name>
</gene>
<dbReference type="EMBL" id="JAVHUY010000067">
    <property type="protein sequence ID" value="MDQ7910991.1"/>
    <property type="molecule type" value="Genomic_DNA"/>
</dbReference>
<sequence length="271" mass="29226">MAKDKKRVDELTAKLDEDRKRLAAMAVETQVRRELVAREARQLYIGATTSLSARPTDPTAISADAVAQLATQERAAESLAQAVAAKERDLDAAKKQLDADTEKLKEAKASVAALKQRVDSDVRETILSAQEAADDVARLGDGRLGMPVEGRRTSPFGNRFDPFYHRWQLHAGVDIAAPMGKPIRAAADGVVTQSGWNGGYGNYTCINHGQYDGKRLSTCYAHQSKILVSTGQKVKAGQVIGLIGSTGASTGPHLHFEVRIGGRPVDPTPWL</sequence>
<dbReference type="RefSeq" id="WP_308718225.1">
    <property type="nucleotide sequence ID" value="NZ_JAVHUY010000067.1"/>
</dbReference>
<feature type="domain" description="M23ase beta-sheet core" evidence="3">
    <location>
        <begin position="169"/>
        <end position="267"/>
    </location>
</feature>
<name>A0ABU0ZVC7_9ACTN</name>
<dbReference type="SUPFAM" id="SSF51261">
    <property type="entry name" value="Duplicated hybrid motif"/>
    <property type="match status" value="1"/>
</dbReference>
<evidence type="ECO:0000256" key="1">
    <source>
        <dbReference type="ARBA" id="ARBA00022729"/>
    </source>
</evidence>
<keyword evidence="5" id="KW-1185">Reference proteome</keyword>
<keyword evidence="2" id="KW-0175">Coiled coil</keyword>
<dbReference type="CDD" id="cd12797">
    <property type="entry name" value="M23_peptidase"/>
    <property type="match status" value="1"/>
</dbReference>
<dbReference type="InterPro" id="IPR016047">
    <property type="entry name" value="M23ase_b-sheet_dom"/>
</dbReference>
<feature type="coiled-coil region" evidence="2">
    <location>
        <begin position="69"/>
        <end position="124"/>
    </location>
</feature>
<dbReference type="InterPro" id="IPR050570">
    <property type="entry name" value="Cell_wall_metabolism_enzyme"/>
</dbReference>
<dbReference type="PANTHER" id="PTHR21666:SF289">
    <property type="entry name" value="L-ALA--D-GLU ENDOPEPTIDASE"/>
    <property type="match status" value="1"/>
</dbReference>
<proteinExistence type="predicted"/>
<dbReference type="Pfam" id="PF01551">
    <property type="entry name" value="Peptidase_M23"/>
    <property type="match status" value="1"/>
</dbReference>
<evidence type="ECO:0000313" key="5">
    <source>
        <dbReference type="Proteomes" id="UP001230908"/>
    </source>
</evidence>
<dbReference type="Proteomes" id="UP001230908">
    <property type="component" value="Unassembled WGS sequence"/>
</dbReference>